<accession>A0A3N0I4E7</accession>
<gene>
    <name evidence="3" type="ORF">EDX97_02185</name>
</gene>
<dbReference type="FunFam" id="3.90.550.10:FF:000003">
    <property type="entry name" value="2-C-methyl-D-erythritol 4-phosphate cytidylyltransferase"/>
    <property type="match status" value="1"/>
</dbReference>
<dbReference type="Pfam" id="PF01128">
    <property type="entry name" value="IspD"/>
    <property type="match status" value="1"/>
</dbReference>
<dbReference type="PANTHER" id="PTHR43015">
    <property type="entry name" value="D-RIBITOL-5-PHOSPHATE CYTIDYLYLTRANSFERASE"/>
    <property type="match status" value="1"/>
</dbReference>
<protein>
    <submittedName>
        <fullName evidence="3">2-C-methyl-D-erythritol 4-phosphate cytidylyltransferase</fullName>
    </submittedName>
</protein>
<sequence length="237" mass="26625">MHVSVVIFAGGTGMRMNSKIPKQFLEVDGKPIIIHTLEFFEKNKNVDDIVIVCKEDWIDYLKEKLSVFSITKVISVIAGGKTGQLSRYYGIKELEKKLPSLDDTIVMMHDGVRPLINDDLINRNIQTVRENGNSVTIAPAIETVITIEGGTIQNVIERAKCRMAKAPQCFWMKDILAVHDEAFAKGDIDNIDTASIMSKYGYKIYVTEGPTENIKITTPLDFYTFQAIYTARKEGRG</sequence>
<dbReference type="CDD" id="cd02516">
    <property type="entry name" value="CDP-ME_synthetase"/>
    <property type="match status" value="1"/>
</dbReference>
<proteinExistence type="predicted"/>
<dbReference type="PANTHER" id="PTHR43015:SF1">
    <property type="entry name" value="D-RIBITOL-5-PHOSPHATE CYTIDYLYLTRANSFERASE"/>
    <property type="match status" value="1"/>
</dbReference>
<dbReference type="Proteomes" id="UP000276568">
    <property type="component" value="Unassembled WGS sequence"/>
</dbReference>
<evidence type="ECO:0000256" key="2">
    <source>
        <dbReference type="ARBA" id="ARBA00022695"/>
    </source>
</evidence>
<name>A0A3N0I4E7_9FIRM</name>
<dbReference type="SUPFAM" id="SSF53448">
    <property type="entry name" value="Nucleotide-diphospho-sugar transferases"/>
    <property type="match status" value="1"/>
</dbReference>
<evidence type="ECO:0000313" key="4">
    <source>
        <dbReference type="Proteomes" id="UP000276568"/>
    </source>
</evidence>
<dbReference type="AlphaFoldDB" id="A0A3N0I4E7"/>
<organism evidence="3 4">
    <name type="scientific">Absicoccus porci</name>
    <dbReference type="NCBI Taxonomy" id="2486576"/>
    <lineage>
        <taxon>Bacteria</taxon>
        <taxon>Bacillati</taxon>
        <taxon>Bacillota</taxon>
        <taxon>Erysipelotrichia</taxon>
        <taxon>Erysipelotrichales</taxon>
        <taxon>Erysipelotrichaceae</taxon>
        <taxon>Absicoccus</taxon>
    </lineage>
</organism>
<evidence type="ECO:0000313" key="3">
    <source>
        <dbReference type="EMBL" id="RNM31390.1"/>
    </source>
</evidence>
<evidence type="ECO:0000256" key="1">
    <source>
        <dbReference type="ARBA" id="ARBA00022679"/>
    </source>
</evidence>
<keyword evidence="4" id="KW-1185">Reference proteome</keyword>
<dbReference type="EMBL" id="RJQC01000001">
    <property type="protein sequence ID" value="RNM31390.1"/>
    <property type="molecule type" value="Genomic_DNA"/>
</dbReference>
<reference evidence="3 4" key="1">
    <citation type="submission" date="2018-11" db="EMBL/GenBank/DDBJ databases">
        <title>Clostridium sp. nov., a member of the family Erysipelotrichaceae isolated from pig faeces.</title>
        <authorList>
            <person name="Chang Y.-H."/>
        </authorList>
    </citation>
    <scope>NUCLEOTIDE SEQUENCE [LARGE SCALE GENOMIC DNA]</scope>
    <source>
        <strain evidence="3 4">YH-panp20</strain>
    </source>
</reference>
<keyword evidence="1 3" id="KW-0808">Transferase</keyword>
<dbReference type="InterPro" id="IPR034683">
    <property type="entry name" value="IspD/TarI"/>
</dbReference>
<dbReference type="InterPro" id="IPR029044">
    <property type="entry name" value="Nucleotide-diphossugar_trans"/>
</dbReference>
<comment type="caution">
    <text evidence="3">The sequence shown here is derived from an EMBL/GenBank/DDBJ whole genome shotgun (WGS) entry which is preliminary data.</text>
</comment>
<dbReference type="GO" id="GO:0050518">
    <property type="term" value="F:2-C-methyl-D-erythritol 4-phosphate cytidylyltransferase activity"/>
    <property type="evidence" value="ECO:0007669"/>
    <property type="project" value="UniProtKB-ARBA"/>
</dbReference>
<dbReference type="Gene3D" id="3.90.550.10">
    <property type="entry name" value="Spore Coat Polysaccharide Biosynthesis Protein SpsA, Chain A"/>
    <property type="match status" value="1"/>
</dbReference>
<keyword evidence="2 3" id="KW-0548">Nucleotidyltransferase</keyword>
<dbReference type="OrthoDB" id="9806837at2"/>
<dbReference type="GO" id="GO:0005829">
    <property type="term" value="C:cytosol"/>
    <property type="evidence" value="ECO:0007669"/>
    <property type="project" value="TreeGrafter"/>
</dbReference>
<dbReference type="RefSeq" id="WP_128519547.1">
    <property type="nucleotide sequence ID" value="NZ_RJQC01000001.1"/>
</dbReference>